<dbReference type="InterPro" id="IPR052557">
    <property type="entry name" value="CAP/Cytokinesis_protein"/>
</dbReference>
<keyword evidence="3" id="KW-1185">Reference proteome</keyword>
<accession>A0ABT2T8N8</accession>
<dbReference type="InterPro" id="IPR002931">
    <property type="entry name" value="Transglutaminase-like"/>
</dbReference>
<organism evidence="2 3">
    <name type="scientific">Faecalicatena acetigenes</name>
    <dbReference type="NCBI Taxonomy" id="2981790"/>
    <lineage>
        <taxon>Bacteria</taxon>
        <taxon>Bacillati</taxon>
        <taxon>Bacillota</taxon>
        <taxon>Clostridia</taxon>
        <taxon>Lachnospirales</taxon>
        <taxon>Lachnospiraceae</taxon>
        <taxon>Faecalicatena</taxon>
    </lineage>
</organism>
<dbReference type="Pfam" id="PF01841">
    <property type="entry name" value="Transglut_core"/>
    <property type="match status" value="1"/>
</dbReference>
<dbReference type="InterPro" id="IPR038765">
    <property type="entry name" value="Papain-like_cys_pep_sf"/>
</dbReference>
<dbReference type="EMBL" id="JAOQJX010000002">
    <property type="protein sequence ID" value="MCU6746361.1"/>
    <property type="molecule type" value="Genomic_DNA"/>
</dbReference>
<evidence type="ECO:0000313" key="3">
    <source>
        <dbReference type="Proteomes" id="UP001652394"/>
    </source>
</evidence>
<evidence type="ECO:0000313" key="2">
    <source>
        <dbReference type="EMBL" id="MCU6746361.1"/>
    </source>
</evidence>
<sequence>MKRRRTERKWGKKRVLIGILVLLSAGIAVWSIGGLAPVSKRGHKINTWSTVRGEKEIQRCITETNMDRQKTSDQHYGAKGFYYQKLTAAEQDMYYALWQGVKEELAYIELPTSDGELAAKVYEYLLYDRPELFWCDGTSKMTIYETTLQFYPGYHCTGEQKKEREAQIQTASKACLDAFAQGMTEYEQIRYIFDYLVKTVEYDSKAPDNQNIYSALVNKKSVCAGYARAAQYLLQQAGMECIYVVGDIVGQGAHAWNIVNCEGKYYQMDATFGDPVFLAEEENMSVPQEIVNYDYLCCTDEVIIQTHRADESMGYPVCSSDDLHYYRMEGMYYETFDAEEIRSKMRESFYLGETSFTCKFSDHALYLEACSTLIGEVLPAVCAEIAEYHGVSSVRYTYVEDEDMNKIMVFWEL</sequence>
<protein>
    <recommendedName>
        <fullName evidence="1">Transglutaminase-like domain-containing protein</fullName>
    </recommendedName>
</protein>
<dbReference type="RefSeq" id="WP_059068432.1">
    <property type="nucleotide sequence ID" value="NZ_JAOQJX010000002.1"/>
</dbReference>
<comment type="caution">
    <text evidence="2">The sequence shown here is derived from an EMBL/GenBank/DDBJ whole genome shotgun (WGS) entry which is preliminary data.</text>
</comment>
<dbReference type="Proteomes" id="UP001652394">
    <property type="component" value="Unassembled WGS sequence"/>
</dbReference>
<evidence type="ECO:0000259" key="1">
    <source>
        <dbReference type="Pfam" id="PF01841"/>
    </source>
</evidence>
<proteinExistence type="predicted"/>
<dbReference type="Gene3D" id="3.10.620.30">
    <property type="match status" value="1"/>
</dbReference>
<name>A0ABT2T8N8_9FIRM</name>
<gene>
    <name evidence="2" type="ORF">OCV51_01595</name>
</gene>
<reference evidence="2 3" key="1">
    <citation type="journal article" date="2021" name="ISME Commun">
        <title>Automated analysis of genomic sequences facilitates high-throughput and comprehensive description of bacteria.</title>
        <authorList>
            <person name="Hitch T.C.A."/>
        </authorList>
    </citation>
    <scope>NUCLEOTIDE SEQUENCE [LARGE SCALE GENOMIC DNA]</scope>
    <source>
        <strain evidence="2 3">H2_18</strain>
    </source>
</reference>
<feature type="domain" description="Transglutaminase-like" evidence="1">
    <location>
        <begin position="181"/>
        <end position="270"/>
    </location>
</feature>
<dbReference type="PANTHER" id="PTHR46333:SF2">
    <property type="entry name" value="CYTOKINESIS PROTEIN 3"/>
    <property type="match status" value="1"/>
</dbReference>
<dbReference type="SUPFAM" id="SSF54001">
    <property type="entry name" value="Cysteine proteinases"/>
    <property type="match status" value="1"/>
</dbReference>
<dbReference type="PANTHER" id="PTHR46333">
    <property type="entry name" value="CYTOKINESIS PROTEIN 3"/>
    <property type="match status" value="1"/>
</dbReference>